<protein>
    <submittedName>
        <fullName evidence="1">Growth-regulating factor 4</fullName>
    </submittedName>
</protein>
<gene>
    <name evidence="1" type="ORF">LOK49_LG11G01940</name>
</gene>
<sequence length="96" mass="11421">MSYSDHIILLKEIEMKTWPLFANSNMQDFESMNNAAMTRQRQQQQHYLFGSEIGSPEPVKQESHAIRPFFDDWPKARDSWSELDDQRYDKNTFSTT</sequence>
<proteinExistence type="predicted"/>
<dbReference type="EMBL" id="CM045769">
    <property type="protein sequence ID" value="KAI7994965.1"/>
    <property type="molecule type" value="Genomic_DNA"/>
</dbReference>
<evidence type="ECO:0000313" key="2">
    <source>
        <dbReference type="Proteomes" id="UP001060215"/>
    </source>
</evidence>
<keyword evidence="2" id="KW-1185">Reference proteome</keyword>
<comment type="caution">
    <text evidence="1">The sequence shown here is derived from an EMBL/GenBank/DDBJ whole genome shotgun (WGS) entry which is preliminary data.</text>
</comment>
<accession>A0ACC0G204</accession>
<name>A0ACC0G204_9ERIC</name>
<evidence type="ECO:0000313" key="1">
    <source>
        <dbReference type="EMBL" id="KAI7994965.1"/>
    </source>
</evidence>
<organism evidence="1 2">
    <name type="scientific">Camellia lanceoleosa</name>
    <dbReference type="NCBI Taxonomy" id="1840588"/>
    <lineage>
        <taxon>Eukaryota</taxon>
        <taxon>Viridiplantae</taxon>
        <taxon>Streptophyta</taxon>
        <taxon>Embryophyta</taxon>
        <taxon>Tracheophyta</taxon>
        <taxon>Spermatophyta</taxon>
        <taxon>Magnoliopsida</taxon>
        <taxon>eudicotyledons</taxon>
        <taxon>Gunneridae</taxon>
        <taxon>Pentapetalae</taxon>
        <taxon>asterids</taxon>
        <taxon>Ericales</taxon>
        <taxon>Theaceae</taxon>
        <taxon>Camellia</taxon>
    </lineage>
</organism>
<reference evidence="1 2" key="1">
    <citation type="journal article" date="2022" name="Plant J.">
        <title>Chromosome-level genome of Camellia lanceoleosa provides a valuable resource for understanding genome evolution and self-incompatibility.</title>
        <authorList>
            <person name="Gong W."/>
            <person name="Xiao S."/>
            <person name="Wang L."/>
            <person name="Liao Z."/>
            <person name="Chang Y."/>
            <person name="Mo W."/>
            <person name="Hu G."/>
            <person name="Li W."/>
            <person name="Zhao G."/>
            <person name="Zhu H."/>
            <person name="Hu X."/>
            <person name="Ji K."/>
            <person name="Xiang X."/>
            <person name="Song Q."/>
            <person name="Yuan D."/>
            <person name="Jin S."/>
            <person name="Zhang L."/>
        </authorList>
    </citation>
    <scope>NUCLEOTIDE SEQUENCE [LARGE SCALE GENOMIC DNA]</scope>
    <source>
        <strain evidence="1">SQ_2022a</strain>
    </source>
</reference>
<dbReference type="Proteomes" id="UP001060215">
    <property type="component" value="Chromosome 12"/>
</dbReference>